<evidence type="ECO:0000259" key="2">
    <source>
        <dbReference type="PROSITE" id="PS50020"/>
    </source>
</evidence>
<dbReference type="SMART" id="SM00456">
    <property type="entry name" value="WW"/>
    <property type="match status" value="1"/>
</dbReference>
<dbReference type="CDD" id="cd00201">
    <property type="entry name" value="WW"/>
    <property type="match status" value="1"/>
</dbReference>
<dbReference type="InterPro" id="IPR036020">
    <property type="entry name" value="WW_dom_sf"/>
</dbReference>
<evidence type="ECO:0000313" key="3">
    <source>
        <dbReference type="EMBL" id="KAK2566894.1"/>
    </source>
</evidence>
<dbReference type="AlphaFoldDB" id="A0AAD9QSV7"/>
<dbReference type="InterPro" id="IPR029060">
    <property type="entry name" value="PIN-like_dom_sf"/>
</dbReference>
<dbReference type="Gene3D" id="3.40.50.1010">
    <property type="entry name" value="5'-nuclease"/>
    <property type="match status" value="1"/>
</dbReference>
<dbReference type="SUPFAM" id="SSF88723">
    <property type="entry name" value="PIN domain-like"/>
    <property type="match status" value="1"/>
</dbReference>
<feature type="compositionally biased region" description="Basic and acidic residues" evidence="1">
    <location>
        <begin position="41"/>
        <end position="64"/>
    </location>
</feature>
<feature type="compositionally biased region" description="Polar residues" evidence="1">
    <location>
        <begin position="220"/>
        <end position="230"/>
    </location>
</feature>
<protein>
    <submittedName>
        <fullName evidence="3">Transcriptional protein SWT1</fullName>
    </submittedName>
</protein>
<dbReference type="PROSITE" id="PS01159">
    <property type="entry name" value="WW_DOMAIN_1"/>
    <property type="match status" value="1"/>
</dbReference>
<dbReference type="PANTHER" id="PTHR16161:SF0">
    <property type="entry name" value="TRANSCRIPTIONAL PROTEIN SWT1"/>
    <property type="match status" value="1"/>
</dbReference>
<feature type="compositionally biased region" description="Polar residues" evidence="1">
    <location>
        <begin position="146"/>
        <end position="161"/>
    </location>
</feature>
<reference evidence="3" key="1">
    <citation type="journal article" date="2023" name="G3 (Bethesda)">
        <title>Whole genome assembly and annotation of the endangered Caribbean coral Acropora cervicornis.</title>
        <authorList>
            <person name="Selwyn J.D."/>
            <person name="Vollmer S.V."/>
        </authorList>
    </citation>
    <scope>NUCLEOTIDE SEQUENCE</scope>
    <source>
        <strain evidence="3">K2</strain>
    </source>
</reference>
<dbReference type="EMBL" id="JARQWQ010000015">
    <property type="protein sequence ID" value="KAK2566894.1"/>
    <property type="molecule type" value="Genomic_DNA"/>
</dbReference>
<dbReference type="SMART" id="SM00670">
    <property type="entry name" value="PINc"/>
    <property type="match status" value="1"/>
</dbReference>
<evidence type="ECO:0000256" key="1">
    <source>
        <dbReference type="SAM" id="MobiDB-lite"/>
    </source>
</evidence>
<dbReference type="GO" id="GO:0005634">
    <property type="term" value="C:nucleus"/>
    <property type="evidence" value="ECO:0007669"/>
    <property type="project" value="TreeGrafter"/>
</dbReference>
<reference evidence="3" key="2">
    <citation type="journal article" date="2023" name="Science">
        <title>Genomic signatures of disease resistance in endangered staghorn corals.</title>
        <authorList>
            <person name="Vollmer S.V."/>
            <person name="Selwyn J.D."/>
            <person name="Despard B.A."/>
            <person name="Roesel C.L."/>
        </authorList>
    </citation>
    <scope>NUCLEOTIDE SEQUENCE</scope>
    <source>
        <strain evidence="3">K2</strain>
    </source>
</reference>
<dbReference type="PROSITE" id="PS50020">
    <property type="entry name" value="WW_DOMAIN_2"/>
    <property type="match status" value="1"/>
</dbReference>
<accession>A0AAD9QSV7</accession>
<feature type="compositionally biased region" description="Basic and acidic residues" evidence="1">
    <location>
        <begin position="195"/>
        <end position="204"/>
    </location>
</feature>
<gene>
    <name evidence="3" type="ORF">P5673_008651</name>
</gene>
<dbReference type="InterPro" id="IPR052626">
    <property type="entry name" value="SWT1_Regulator"/>
</dbReference>
<feature type="compositionally biased region" description="Low complexity" evidence="1">
    <location>
        <begin position="653"/>
        <end position="667"/>
    </location>
</feature>
<dbReference type="PANTHER" id="PTHR16161">
    <property type="entry name" value="TRANSCRIPTIONAL PROTEIN SWT1"/>
    <property type="match status" value="1"/>
</dbReference>
<feature type="region of interest" description="Disordered" evidence="1">
    <location>
        <begin position="37"/>
        <end position="92"/>
    </location>
</feature>
<feature type="compositionally biased region" description="Polar residues" evidence="1">
    <location>
        <begin position="72"/>
        <end position="87"/>
    </location>
</feature>
<feature type="region of interest" description="Disordered" evidence="1">
    <location>
        <begin position="141"/>
        <end position="236"/>
    </location>
</feature>
<dbReference type="InterPro" id="IPR001202">
    <property type="entry name" value="WW_dom"/>
</dbReference>
<dbReference type="SUPFAM" id="SSF51045">
    <property type="entry name" value="WW domain"/>
    <property type="match status" value="1"/>
</dbReference>
<keyword evidence="4" id="KW-1185">Reference proteome</keyword>
<sequence>MNVATKLEDRPLPTGWICRQSKSRNKQYYFNTVTGKSSWKHPLDDETSIHRHKPDSPQDSDHSHTFVPKTSHLPSEVNQVAQTSTNEGGRCSSLKVRRISEWVDSVDHSYEPSEQGTCISSPARSIESENFEIFSFDGDFLLPPAQKQNQRRQPPTKQPVNRSRKGAKGSINVKTNTVNPSPPGHSFTNGASASTRERKNDTRNNFHTPFSPSLDEPTSAEGNSNKSDTGQKGAREMEYQKQFTEGILLGSQNSYHCHGDKHFDNQNVEHVPVEDDMAMEIDNYEELEGRIRAELQGIRSEFILDPSKVTKDSTMPSDVTYSDTLYVILDTNVLLSHLKLISELKDFPIEGVARPVLVIPWIVIQELDSLKSDSWRIKRGKLVTNESESENSKFGVDTLARQAVRFLHTCFENNHPRLRGQTVSEAQEMMENCSIEDPTNDDKILQCCLLFQRKADVGHSVLFSNDQNLCSKAIINGLKAFNHKADDMICELQCVMREGLAVVVETEMRAAYDDLWDKIVFIKPPWTLADLLKLLNKHWIAVFGHVFKRSIKSTVEGLYKHFNGSGGSPGCLAVASTILDLANALFEEVACRSSYNGAITKCVTAIIVLKRKCKEYQQGDQTGTETSRSQPTVMGPPAQVRALKGPGTRESSRSSSNETEQENSNSSGRNEECSEMGSSMDEINTAQTANPHSLVLSTFETIWNAVNQFSAQIFAGVGFPHPVPEFLEDLAKPSREEAIHFLGKLCSCLALLVTAIQSVLQEHKGSETGNLALFDMLLKAVVQFFQQILSMNTNVTVVDLMKFARDPNARMGLIQGCSQLDRALATLQQCSAWISSTASSLQGPDSFPGTM</sequence>
<dbReference type="InterPro" id="IPR002716">
    <property type="entry name" value="PIN_dom"/>
</dbReference>
<dbReference type="Proteomes" id="UP001249851">
    <property type="component" value="Unassembled WGS sequence"/>
</dbReference>
<feature type="domain" description="WW" evidence="2">
    <location>
        <begin position="10"/>
        <end position="44"/>
    </location>
</feature>
<evidence type="ECO:0000313" key="4">
    <source>
        <dbReference type="Proteomes" id="UP001249851"/>
    </source>
</evidence>
<dbReference type="CDD" id="cd18727">
    <property type="entry name" value="PIN_Swt1-like"/>
    <property type="match status" value="1"/>
</dbReference>
<feature type="region of interest" description="Disordered" evidence="1">
    <location>
        <begin position="618"/>
        <end position="679"/>
    </location>
</feature>
<comment type="caution">
    <text evidence="3">The sequence shown here is derived from an EMBL/GenBank/DDBJ whole genome shotgun (WGS) entry which is preliminary data.</text>
</comment>
<name>A0AAD9QSV7_ACRCE</name>
<feature type="compositionally biased region" description="Polar residues" evidence="1">
    <location>
        <begin position="618"/>
        <end position="632"/>
    </location>
</feature>
<dbReference type="Pfam" id="PF13638">
    <property type="entry name" value="PIN_4"/>
    <property type="match status" value="1"/>
</dbReference>
<organism evidence="3 4">
    <name type="scientific">Acropora cervicornis</name>
    <name type="common">Staghorn coral</name>
    <dbReference type="NCBI Taxonomy" id="6130"/>
    <lineage>
        <taxon>Eukaryota</taxon>
        <taxon>Metazoa</taxon>
        <taxon>Cnidaria</taxon>
        <taxon>Anthozoa</taxon>
        <taxon>Hexacorallia</taxon>
        <taxon>Scleractinia</taxon>
        <taxon>Astrocoeniina</taxon>
        <taxon>Acroporidae</taxon>
        <taxon>Acropora</taxon>
    </lineage>
</organism>
<dbReference type="Pfam" id="PF00397">
    <property type="entry name" value="WW"/>
    <property type="match status" value="1"/>
</dbReference>
<dbReference type="Gene3D" id="2.20.70.10">
    <property type="match status" value="1"/>
</dbReference>
<proteinExistence type="predicted"/>